<sequence>RPLSSIDGLAAPEKNSYNKAQIDELVNEIYRVISTSDDFNSKRLDDIYYLFDNNINGVYYPLRDDVDFLTTRLDALQHEMVIIQRQLDSQAEPSPSIDRRTRPSIDRNYTTGRSKRVIENSLQDKLDEITFSQDLLKE</sequence>
<evidence type="ECO:0000313" key="3">
    <source>
        <dbReference type="Proteomes" id="UP000824890"/>
    </source>
</evidence>
<evidence type="ECO:0000313" key="2">
    <source>
        <dbReference type="EMBL" id="KAH0926383.1"/>
    </source>
</evidence>
<reference evidence="2 3" key="1">
    <citation type="submission" date="2021-05" db="EMBL/GenBank/DDBJ databases">
        <title>Genome Assembly of Synthetic Allotetraploid Brassica napus Reveals Homoeologous Exchanges between Subgenomes.</title>
        <authorList>
            <person name="Davis J.T."/>
        </authorList>
    </citation>
    <scope>NUCLEOTIDE SEQUENCE [LARGE SCALE GENOMIC DNA]</scope>
    <source>
        <strain evidence="3">cv. Da-Ae</strain>
        <tissue evidence="2">Seedling</tissue>
    </source>
</reference>
<feature type="non-terminal residue" evidence="2">
    <location>
        <position position="1"/>
    </location>
</feature>
<organism evidence="2 3">
    <name type="scientific">Brassica napus</name>
    <name type="common">Rape</name>
    <dbReference type="NCBI Taxonomy" id="3708"/>
    <lineage>
        <taxon>Eukaryota</taxon>
        <taxon>Viridiplantae</taxon>
        <taxon>Streptophyta</taxon>
        <taxon>Embryophyta</taxon>
        <taxon>Tracheophyta</taxon>
        <taxon>Spermatophyta</taxon>
        <taxon>Magnoliopsida</taxon>
        <taxon>eudicotyledons</taxon>
        <taxon>Gunneridae</taxon>
        <taxon>Pentapetalae</taxon>
        <taxon>rosids</taxon>
        <taxon>malvids</taxon>
        <taxon>Brassicales</taxon>
        <taxon>Brassicaceae</taxon>
        <taxon>Brassiceae</taxon>
        <taxon>Brassica</taxon>
    </lineage>
</organism>
<dbReference type="EMBL" id="JAGKQM010000005">
    <property type="protein sequence ID" value="KAH0926383.1"/>
    <property type="molecule type" value="Genomic_DNA"/>
</dbReference>
<gene>
    <name evidence="2" type="ORF">HID58_018639</name>
</gene>
<protein>
    <submittedName>
        <fullName evidence="2">Uncharacterized protein</fullName>
    </submittedName>
</protein>
<feature type="region of interest" description="Disordered" evidence="1">
    <location>
        <begin position="87"/>
        <end position="113"/>
    </location>
</feature>
<name>A0ABQ8DAI2_BRANA</name>
<evidence type="ECO:0000256" key="1">
    <source>
        <dbReference type="SAM" id="MobiDB-lite"/>
    </source>
</evidence>
<proteinExistence type="predicted"/>
<dbReference type="Proteomes" id="UP000824890">
    <property type="component" value="Unassembled WGS sequence"/>
</dbReference>
<feature type="non-terminal residue" evidence="2">
    <location>
        <position position="138"/>
    </location>
</feature>
<accession>A0ABQ8DAI2</accession>
<keyword evidence="3" id="KW-1185">Reference proteome</keyword>
<comment type="caution">
    <text evidence="2">The sequence shown here is derived from an EMBL/GenBank/DDBJ whole genome shotgun (WGS) entry which is preliminary data.</text>
</comment>